<reference evidence="1 2" key="1">
    <citation type="journal article" date="2020" name="Cell">
        <title>Large-Scale Comparative Analyses of Tick Genomes Elucidate Their Genetic Diversity and Vector Capacities.</title>
        <authorList>
            <consortium name="Tick Genome and Microbiome Consortium (TIGMIC)"/>
            <person name="Jia N."/>
            <person name="Wang J."/>
            <person name="Shi W."/>
            <person name="Du L."/>
            <person name="Sun Y."/>
            <person name="Zhan W."/>
            <person name="Jiang J.F."/>
            <person name="Wang Q."/>
            <person name="Zhang B."/>
            <person name="Ji P."/>
            <person name="Bell-Sakyi L."/>
            <person name="Cui X.M."/>
            <person name="Yuan T.T."/>
            <person name="Jiang B.G."/>
            <person name="Yang W.F."/>
            <person name="Lam T.T."/>
            <person name="Chang Q.C."/>
            <person name="Ding S.J."/>
            <person name="Wang X.J."/>
            <person name="Zhu J.G."/>
            <person name="Ruan X.D."/>
            <person name="Zhao L."/>
            <person name="Wei J.T."/>
            <person name="Ye R.Z."/>
            <person name="Que T.C."/>
            <person name="Du C.H."/>
            <person name="Zhou Y.H."/>
            <person name="Cheng J.X."/>
            <person name="Dai P.F."/>
            <person name="Guo W.B."/>
            <person name="Han X.H."/>
            <person name="Huang E.J."/>
            <person name="Li L.F."/>
            <person name="Wei W."/>
            <person name="Gao Y.C."/>
            <person name="Liu J.Z."/>
            <person name="Shao H.Z."/>
            <person name="Wang X."/>
            <person name="Wang C.C."/>
            <person name="Yang T.C."/>
            <person name="Huo Q.B."/>
            <person name="Li W."/>
            <person name="Chen H.Y."/>
            <person name="Chen S.E."/>
            <person name="Zhou L.G."/>
            <person name="Ni X.B."/>
            <person name="Tian J.H."/>
            <person name="Sheng Y."/>
            <person name="Liu T."/>
            <person name="Pan Y.S."/>
            <person name="Xia L.Y."/>
            <person name="Li J."/>
            <person name="Zhao F."/>
            <person name="Cao W.C."/>
        </authorList>
    </citation>
    <scope>NUCLEOTIDE SEQUENCE [LARGE SCALE GENOMIC DNA]</scope>
    <source>
        <strain evidence="1">HaeL-2018</strain>
    </source>
</reference>
<name>A0A9J6GBN9_HAELO</name>
<dbReference type="PANTHER" id="PTHR11733">
    <property type="entry name" value="ZINC METALLOPROTEASE FAMILY M13 NEPRILYSIN-RELATED"/>
    <property type="match status" value="1"/>
</dbReference>
<evidence type="ECO:0000313" key="2">
    <source>
        <dbReference type="Proteomes" id="UP000821853"/>
    </source>
</evidence>
<accession>A0A9J6GBN9</accession>
<dbReference type="OMA" id="MEADFRD"/>
<evidence type="ECO:0000313" key="1">
    <source>
        <dbReference type="EMBL" id="KAH9372603.1"/>
    </source>
</evidence>
<proteinExistence type="predicted"/>
<dbReference type="PROSITE" id="PS51885">
    <property type="entry name" value="NEPRILYSIN"/>
    <property type="match status" value="1"/>
</dbReference>
<protein>
    <submittedName>
        <fullName evidence="1">Uncharacterized protein</fullName>
    </submittedName>
</protein>
<comment type="caution">
    <text evidence="1">The sequence shown here is derived from an EMBL/GenBank/DDBJ whole genome shotgun (WGS) entry which is preliminary data.</text>
</comment>
<dbReference type="InterPro" id="IPR024079">
    <property type="entry name" value="MetalloPept_cat_dom_sf"/>
</dbReference>
<gene>
    <name evidence="1" type="ORF">HPB48_019122</name>
</gene>
<sequence length="332" mass="37046">MTVHLALYSVSLVDSLNSSAPRNQPPLFTKQNNVAVYRLPSLLKQAAYVSKCNEFVLASFAKQAGAMNISGGPDAADYAPHLVELDMPRGATHFVELYLKVVRRDHELRMRKPPMLEQRELLRMESRAELAYSPLLHALVVPTTYQRAPYLYATTRVPTYFNYGTLGALIGTGIADVIAPPATISTPKMVDGETPAGTAWWTEKALVRYNTSAACLQHLHTRLELPRPWGRRLALHGRAMFLRALGLRLAYDGLLASLGPQMDNDEFRKLWPEAQAEFFARFCLLSCDADQLPDPVLTPRASCLLPLHNMREFGATFDCSAREDFVTARCPL</sequence>
<dbReference type="EMBL" id="JABSTR010000006">
    <property type="protein sequence ID" value="KAH9372603.1"/>
    <property type="molecule type" value="Genomic_DNA"/>
</dbReference>
<dbReference type="GO" id="GO:0004222">
    <property type="term" value="F:metalloendopeptidase activity"/>
    <property type="evidence" value="ECO:0007669"/>
    <property type="project" value="InterPro"/>
</dbReference>
<organism evidence="1 2">
    <name type="scientific">Haemaphysalis longicornis</name>
    <name type="common">Bush tick</name>
    <dbReference type="NCBI Taxonomy" id="44386"/>
    <lineage>
        <taxon>Eukaryota</taxon>
        <taxon>Metazoa</taxon>
        <taxon>Ecdysozoa</taxon>
        <taxon>Arthropoda</taxon>
        <taxon>Chelicerata</taxon>
        <taxon>Arachnida</taxon>
        <taxon>Acari</taxon>
        <taxon>Parasitiformes</taxon>
        <taxon>Ixodida</taxon>
        <taxon>Ixodoidea</taxon>
        <taxon>Ixodidae</taxon>
        <taxon>Haemaphysalinae</taxon>
        <taxon>Haemaphysalis</taxon>
    </lineage>
</organism>
<dbReference type="PANTHER" id="PTHR11733:SF241">
    <property type="entry name" value="GH26575P-RELATED"/>
    <property type="match status" value="1"/>
</dbReference>
<dbReference type="VEuPathDB" id="VectorBase:HLOH_041141"/>
<dbReference type="OrthoDB" id="6500404at2759"/>
<dbReference type="InterPro" id="IPR000718">
    <property type="entry name" value="Peptidase_M13"/>
</dbReference>
<dbReference type="Proteomes" id="UP000821853">
    <property type="component" value="Chromosome 4"/>
</dbReference>
<keyword evidence="2" id="KW-1185">Reference proteome</keyword>
<dbReference type="GO" id="GO:0016485">
    <property type="term" value="P:protein processing"/>
    <property type="evidence" value="ECO:0007669"/>
    <property type="project" value="TreeGrafter"/>
</dbReference>
<dbReference type="Gene3D" id="3.40.390.10">
    <property type="entry name" value="Collagenase (Catalytic Domain)"/>
    <property type="match status" value="1"/>
</dbReference>
<dbReference type="GO" id="GO:0005886">
    <property type="term" value="C:plasma membrane"/>
    <property type="evidence" value="ECO:0007669"/>
    <property type="project" value="TreeGrafter"/>
</dbReference>
<dbReference type="AlphaFoldDB" id="A0A9J6GBN9"/>
<dbReference type="SUPFAM" id="SSF55486">
    <property type="entry name" value="Metalloproteases ('zincins'), catalytic domain"/>
    <property type="match status" value="1"/>
</dbReference>